<dbReference type="InterPro" id="IPR036397">
    <property type="entry name" value="RNaseH_sf"/>
</dbReference>
<evidence type="ECO:0000313" key="2">
    <source>
        <dbReference type="Proteomes" id="UP000037035"/>
    </source>
</evidence>
<keyword evidence="2" id="KW-1185">Reference proteome</keyword>
<dbReference type="OrthoDB" id="2994945at2759"/>
<protein>
    <recommendedName>
        <fullName evidence="3">Tc1-like transposase DDE domain-containing protein</fullName>
    </recommendedName>
</protein>
<gene>
    <name evidence="1" type="ORF">VP01_3686g1</name>
</gene>
<evidence type="ECO:0000313" key="1">
    <source>
        <dbReference type="EMBL" id="KNZ52120.1"/>
    </source>
</evidence>
<reference evidence="1 2" key="1">
    <citation type="submission" date="2015-08" db="EMBL/GenBank/DDBJ databases">
        <title>Next Generation Sequencing and Analysis of the Genome of Puccinia sorghi L Schw, the Causal Agent of Maize Common Rust.</title>
        <authorList>
            <person name="Rochi L."/>
            <person name="Burguener G."/>
            <person name="Darino M."/>
            <person name="Turjanski A."/>
            <person name="Kreff E."/>
            <person name="Dieguez M.J."/>
            <person name="Sacco F."/>
        </authorList>
    </citation>
    <scope>NUCLEOTIDE SEQUENCE [LARGE SCALE GENOMIC DNA]</scope>
    <source>
        <strain evidence="1 2">RO10H11247</strain>
    </source>
</reference>
<sequence>MTQNPEESRKNTKRKVPLKTDQVFNINLTNQSMQVDVAKTFGISDQQLTTDIIPLVLLPEETPSTILKKIAEHVKNKFNIQVSPGAIQKTLKNMEVTWKTVTPIPHKFNSDTHPYQGYSLSDGKKKTGMTSIDICNFLVCLQNHCPAQSIIIIDNTRIHGGDDFERVKNLLKESTRKINIKVLPKYLLLLNTIELAFNIIKTQIKHK</sequence>
<evidence type="ECO:0008006" key="3">
    <source>
        <dbReference type="Google" id="ProtNLM"/>
    </source>
</evidence>
<proteinExistence type="predicted"/>
<accession>A0A0L6UW73</accession>
<dbReference type="Gene3D" id="3.30.420.10">
    <property type="entry name" value="Ribonuclease H-like superfamily/Ribonuclease H"/>
    <property type="match status" value="1"/>
</dbReference>
<dbReference type="EMBL" id="LAVV01008708">
    <property type="protein sequence ID" value="KNZ52120.1"/>
    <property type="molecule type" value="Genomic_DNA"/>
</dbReference>
<dbReference type="VEuPathDB" id="FungiDB:VP01_3686g1"/>
<organism evidence="1 2">
    <name type="scientific">Puccinia sorghi</name>
    <dbReference type="NCBI Taxonomy" id="27349"/>
    <lineage>
        <taxon>Eukaryota</taxon>
        <taxon>Fungi</taxon>
        <taxon>Dikarya</taxon>
        <taxon>Basidiomycota</taxon>
        <taxon>Pucciniomycotina</taxon>
        <taxon>Pucciniomycetes</taxon>
        <taxon>Pucciniales</taxon>
        <taxon>Pucciniaceae</taxon>
        <taxon>Puccinia</taxon>
    </lineage>
</organism>
<comment type="caution">
    <text evidence="1">The sequence shown here is derived from an EMBL/GenBank/DDBJ whole genome shotgun (WGS) entry which is preliminary data.</text>
</comment>
<name>A0A0L6UW73_9BASI</name>
<dbReference type="GO" id="GO:0003676">
    <property type="term" value="F:nucleic acid binding"/>
    <property type="evidence" value="ECO:0007669"/>
    <property type="project" value="InterPro"/>
</dbReference>
<dbReference type="Proteomes" id="UP000037035">
    <property type="component" value="Unassembled WGS sequence"/>
</dbReference>
<dbReference type="AlphaFoldDB" id="A0A0L6UW73"/>